<comment type="caution">
    <text evidence="2">The sequence shown here is derived from an EMBL/GenBank/DDBJ whole genome shotgun (WGS) entry which is preliminary data.</text>
</comment>
<dbReference type="EMBL" id="JAEFBJ010000001">
    <property type="protein sequence ID" value="KAG7655582.1"/>
    <property type="molecule type" value="Genomic_DNA"/>
</dbReference>
<feature type="region of interest" description="Disordered" evidence="1">
    <location>
        <begin position="1"/>
        <end position="31"/>
    </location>
</feature>
<dbReference type="Proteomes" id="UP000694251">
    <property type="component" value="Chromosome 1"/>
</dbReference>
<accession>A0A8T2H979</accession>
<proteinExistence type="predicted"/>
<evidence type="ECO:0000256" key="1">
    <source>
        <dbReference type="SAM" id="MobiDB-lite"/>
    </source>
</evidence>
<name>A0A8T2H979_ARASU</name>
<organism evidence="2 3">
    <name type="scientific">Arabidopsis suecica</name>
    <name type="common">Swedish thale-cress</name>
    <name type="synonym">Cardaminopsis suecica</name>
    <dbReference type="NCBI Taxonomy" id="45249"/>
    <lineage>
        <taxon>Eukaryota</taxon>
        <taxon>Viridiplantae</taxon>
        <taxon>Streptophyta</taxon>
        <taxon>Embryophyta</taxon>
        <taxon>Tracheophyta</taxon>
        <taxon>Spermatophyta</taxon>
        <taxon>Magnoliopsida</taxon>
        <taxon>eudicotyledons</taxon>
        <taxon>Gunneridae</taxon>
        <taxon>Pentapetalae</taxon>
        <taxon>rosids</taxon>
        <taxon>malvids</taxon>
        <taxon>Brassicales</taxon>
        <taxon>Brassicaceae</taxon>
        <taxon>Camelineae</taxon>
        <taxon>Arabidopsis</taxon>
    </lineage>
</organism>
<protein>
    <submittedName>
        <fullName evidence="2">Uncharacterized protein</fullName>
    </submittedName>
</protein>
<sequence length="31" mass="3383">MDGPERLSKIIHSVPSPNQLFVGPAPRTPLK</sequence>
<gene>
    <name evidence="2" type="ORF">ISN44_As01g026500</name>
</gene>
<keyword evidence="3" id="KW-1185">Reference proteome</keyword>
<dbReference type="AlphaFoldDB" id="A0A8T2H979"/>
<evidence type="ECO:0000313" key="2">
    <source>
        <dbReference type="EMBL" id="KAG7655582.1"/>
    </source>
</evidence>
<evidence type="ECO:0000313" key="3">
    <source>
        <dbReference type="Proteomes" id="UP000694251"/>
    </source>
</evidence>
<reference evidence="2 3" key="1">
    <citation type="submission" date="2020-12" db="EMBL/GenBank/DDBJ databases">
        <title>Concerted genomic and epigenomic changes stabilize Arabidopsis allopolyploids.</title>
        <authorList>
            <person name="Chen Z."/>
        </authorList>
    </citation>
    <scope>NUCLEOTIDE SEQUENCE [LARGE SCALE GENOMIC DNA]</scope>
    <source>
        <strain evidence="2">As9502</strain>
        <tissue evidence="2">Leaf</tissue>
    </source>
</reference>